<dbReference type="PANTHER" id="PTHR12677:SF59">
    <property type="entry name" value="GOLGI APPARATUS MEMBRANE PROTEIN TVP38-RELATED"/>
    <property type="match status" value="1"/>
</dbReference>
<dbReference type="Pfam" id="PF09335">
    <property type="entry name" value="VTT_dom"/>
    <property type="match status" value="1"/>
</dbReference>
<keyword evidence="3 6" id="KW-0812">Transmembrane</keyword>
<gene>
    <name evidence="8" type="ORF">J5O05_02345</name>
</gene>
<evidence type="ECO:0000256" key="2">
    <source>
        <dbReference type="ARBA" id="ARBA00022475"/>
    </source>
</evidence>
<keyword evidence="2 6" id="KW-1003">Cell membrane</keyword>
<comment type="similarity">
    <text evidence="6">Belongs to the TVP38/TMEM64 family.</text>
</comment>
<dbReference type="InterPro" id="IPR032816">
    <property type="entry name" value="VTT_dom"/>
</dbReference>
<feature type="transmembrane region" description="Helical" evidence="6">
    <location>
        <begin position="45"/>
        <end position="73"/>
    </location>
</feature>
<evidence type="ECO:0000256" key="3">
    <source>
        <dbReference type="ARBA" id="ARBA00022692"/>
    </source>
</evidence>
<evidence type="ECO:0000256" key="6">
    <source>
        <dbReference type="RuleBase" id="RU366058"/>
    </source>
</evidence>
<dbReference type="EMBL" id="CP072133">
    <property type="protein sequence ID" value="QTH71813.1"/>
    <property type="molecule type" value="Genomic_DNA"/>
</dbReference>
<evidence type="ECO:0000313" key="8">
    <source>
        <dbReference type="EMBL" id="QTH71813.1"/>
    </source>
</evidence>
<dbReference type="AlphaFoldDB" id="A0A975HL81"/>
<dbReference type="Proteomes" id="UP000664904">
    <property type="component" value="Chromosome"/>
</dbReference>
<dbReference type="PANTHER" id="PTHR12677">
    <property type="entry name" value="GOLGI APPARATUS MEMBRANE PROTEIN TVP38-RELATED"/>
    <property type="match status" value="1"/>
</dbReference>
<feature type="transmembrane region" description="Helical" evidence="6">
    <location>
        <begin position="6"/>
        <end position="24"/>
    </location>
</feature>
<dbReference type="RefSeq" id="WP_208843437.1">
    <property type="nucleotide sequence ID" value="NZ_CP072133.1"/>
</dbReference>
<evidence type="ECO:0000313" key="9">
    <source>
        <dbReference type="Proteomes" id="UP000664904"/>
    </source>
</evidence>
<feature type="transmembrane region" description="Helical" evidence="6">
    <location>
        <begin position="79"/>
        <end position="101"/>
    </location>
</feature>
<accession>A0A975HL81</accession>
<comment type="subcellular location">
    <subcellularLocation>
        <location evidence="1 6">Cell membrane</location>
        <topology evidence="1 6">Multi-pass membrane protein</topology>
    </subcellularLocation>
</comment>
<proteinExistence type="inferred from homology"/>
<organism evidence="8 9">
    <name type="scientific">Pseudoalteromonas xiamenensis</name>
    <dbReference type="NCBI Taxonomy" id="882626"/>
    <lineage>
        <taxon>Bacteria</taxon>
        <taxon>Pseudomonadati</taxon>
        <taxon>Pseudomonadota</taxon>
        <taxon>Gammaproteobacteria</taxon>
        <taxon>Alteromonadales</taxon>
        <taxon>Pseudoalteromonadaceae</taxon>
        <taxon>Pseudoalteromonas</taxon>
    </lineage>
</organism>
<dbReference type="GO" id="GO:0005886">
    <property type="term" value="C:plasma membrane"/>
    <property type="evidence" value="ECO:0007669"/>
    <property type="project" value="UniProtKB-SubCell"/>
</dbReference>
<evidence type="ECO:0000259" key="7">
    <source>
        <dbReference type="Pfam" id="PF09335"/>
    </source>
</evidence>
<feature type="transmembrane region" description="Helical" evidence="6">
    <location>
        <begin position="113"/>
        <end position="134"/>
    </location>
</feature>
<feature type="transmembrane region" description="Helical" evidence="6">
    <location>
        <begin position="186"/>
        <end position="204"/>
    </location>
</feature>
<evidence type="ECO:0000256" key="5">
    <source>
        <dbReference type="ARBA" id="ARBA00023136"/>
    </source>
</evidence>
<dbReference type="InterPro" id="IPR015414">
    <property type="entry name" value="TMEM64"/>
</dbReference>
<keyword evidence="9" id="KW-1185">Reference proteome</keyword>
<feature type="domain" description="VTT" evidence="7">
    <location>
        <begin position="63"/>
        <end position="176"/>
    </location>
</feature>
<evidence type="ECO:0000256" key="4">
    <source>
        <dbReference type="ARBA" id="ARBA00022989"/>
    </source>
</evidence>
<evidence type="ECO:0000256" key="1">
    <source>
        <dbReference type="ARBA" id="ARBA00004651"/>
    </source>
</evidence>
<name>A0A975HL81_9GAMM</name>
<dbReference type="KEGG" id="pxi:J5O05_02345"/>
<keyword evidence="5 6" id="KW-0472">Membrane</keyword>
<keyword evidence="4 6" id="KW-1133">Transmembrane helix</keyword>
<sequence length="224" mass="24516">MLLKSFVFGIAIISIIALLQLGMIGNVDLHEKLLVLQAKAGIWGWPIFCVVCVVFTSIGGARQIVALACGALIGGVSGAFISTLLTTIGALLTILFIRFFGGDWFIKKYQRKIWFLSELLKSHTWAWICAIRLLPVGSNLLTNIAAAVSFLPLPSVLFGSFVGYLPQMFLFSFIGAGVAQEDTTKLWLSIVLFIVSSLMGSYLYKHGVKDKIIALKQQDMPNVQ</sequence>
<reference evidence="8" key="1">
    <citation type="submission" date="2021-03" db="EMBL/GenBank/DDBJ databases">
        <title>Complete Genome of Pseudoalteromonas xiamenensis STKMTI.2, a new potential marine bacterium producing anti-Vibrio compounds.</title>
        <authorList>
            <person name="Handayani D.P."/>
            <person name="Isnansetyo A."/>
            <person name="Istiqomah I."/>
            <person name="Jumina J."/>
        </authorList>
    </citation>
    <scope>NUCLEOTIDE SEQUENCE</scope>
    <source>
        <strain evidence="8">STKMTI.2</strain>
    </source>
</reference>
<protein>
    <recommendedName>
        <fullName evidence="6">TVP38/TMEM64 family membrane protein</fullName>
    </recommendedName>
</protein>
<feature type="transmembrane region" description="Helical" evidence="6">
    <location>
        <begin position="140"/>
        <end position="165"/>
    </location>
</feature>